<name>A0A5J6MDC6_9PROT</name>
<dbReference type="KEGG" id="htq:FRZ44_06350"/>
<dbReference type="AlphaFoldDB" id="A0A5J6MDC6"/>
<reference evidence="1 2" key="1">
    <citation type="submission" date="2019-08" db="EMBL/GenBank/DDBJ databases">
        <title>Hyperibacter terrae gen. nov., sp. nov. and Hyperibacter viscosus sp. nov., two new members in the family Rhodospirillaceae isolated from the rhizosphere of Hypericum perforatum.</title>
        <authorList>
            <person name="Noviana Z."/>
        </authorList>
    </citation>
    <scope>NUCLEOTIDE SEQUENCE [LARGE SCALE GENOMIC DNA]</scope>
    <source>
        <strain evidence="1 2">R5913</strain>
    </source>
</reference>
<evidence type="ECO:0000313" key="1">
    <source>
        <dbReference type="EMBL" id="QEX15352.1"/>
    </source>
</evidence>
<dbReference type="RefSeq" id="WP_151175810.1">
    <property type="nucleotide sequence ID" value="NZ_CP042906.1"/>
</dbReference>
<keyword evidence="2" id="KW-1185">Reference proteome</keyword>
<accession>A0A5J6MDC6</accession>
<proteinExistence type="predicted"/>
<dbReference type="EMBL" id="CP042906">
    <property type="protein sequence ID" value="QEX15352.1"/>
    <property type="molecule type" value="Genomic_DNA"/>
</dbReference>
<gene>
    <name evidence="1" type="ORF">FRZ44_06350</name>
</gene>
<dbReference type="OrthoDB" id="7064990at2"/>
<evidence type="ECO:0000313" key="2">
    <source>
        <dbReference type="Proteomes" id="UP000326202"/>
    </source>
</evidence>
<evidence type="ECO:0008006" key="3">
    <source>
        <dbReference type="Google" id="ProtNLM"/>
    </source>
</evidence>
<organism evidence="1 2">
    <name type="scientific">Hypericibacter terrae</name>
    <dbReference type="NCBI Taxonomy" id="2602015"/>
    <lineage>
        <taxon>Bacteria</taxon>
        <taxon>Pseudomonadati</taxon>
        <taxon>Pseudomonadota</taxon>
        <taxon>Alphaproteobacteria</taxon>
        <taxon>Rhodospirillales</taxon>
        <taxon>Dongiaceae</taxon>
        <taxon>Hypericibacter</taxon>
    </lineage>
</organism>
<dbReference type="Proteomes" id="UP000326202">
    <property type="component" value="Chromosome"/>
</dbReference>
<sequence length="272" mass="30563">MSGSEPDAGLRRLRHARERRHIAFVGRTSEISPLIKDIPLFDAKETKALYRAVTGPLRKHWIPRGTTGVTEFYSLGTAAYLDYCCSENPIEDYVKGSPRANKPLKKALGAMYERVRAGIEAEIGEPVTLTDRFALPGFHIFLGQAIYRASGAPVHFDQQYQYLPWGRKLDGVPPISFTMPIVLPKAGGGLDSWNVTPNDVTRMVQLGMEPDLDKVKETKFKSFHPYKLGTLALHSGLLLHRLGRVPKIRDDDERITLQGHGVRINGIWILHW</sequence>
<protein>
    <recommendedName>
        <fullName evidence="3">Phytanoyl-CoA dioxygenase</fullName>
    </recommendedName>
</protein>